<evidence type="ECO:0000256" key="6">
    <source>
        <dbReference type="ARBA" id="ARBA00023034"/>
    </source>
</evidence>
<evidence type="ECO:0000256" key="3">
    <source>
        <dbReference type="ARBA" id="ARBA00022801"/>
    </source>
</evidence>
<keyword evidence="6" id="KW-0333">Golgi apparatus</keyword>
<dbReference type="InterPro" id="IPR026071">
    <property type="entry name" value="Glyco_Hydrolase_99"/>
</dbReference>
<accession>A0A0E9MVC2</accession>
<evidence type="ECO:0000256" key="4">
    <source>
        <dbReference type="ARBA" id="ARBA00022968"/>
    </source>
</evidence>
<evidence type="ECO:0000256" key="5">
    <source>
        <dbReference type="ARBA" id="ARBA00022989"/>
    </source>
</evidence>
<dbReference type="Proteomes" id="UP000033121">
    <property type="component" value="Unassembled WGS sequence"/>
</dbReference>
<keyword evidence="8" id="KW-0732">Signal</keyword>
<protein>
    <recommendedName>
        <fullName evidence="11">Glycosidase</fullName>
    </recommendedName>
</protein>
<organism evidence="9 10">
    <name type="scientific">Flavihumibacter petaseus NBRC 106054</name>
    <dbReference type="NCBI Taxonomy" id="1220578"/>
    <lineage>
        <taxon>Bacteria</taxon>
        <taxon>Pseudomonadati</taxon>
        <taxon>Bacteroidota</taxon>
        <taxon>Chitinophagia</taxon>
        <taxon>Chitinophagales</taxon>
        <taxon>Chitinophagaceae</taxon>
        <taxon>Flavihumibacter</taxon>
    </lineage>
</organism>
<evidence type="ECO:0000313" key="10">
    <source>
        <dbReference type="Proteomes" id="UP000033121"/>
    </source>
</evidence>
<dbReference type="RefSeq" id="WP_157473869.1">
    <property type="nucleotide sequence ID" value="NZ_BBWV01000001.1"/>
</dbReference>
<keyword evidence="4" id="KW-0735">Signal-anchor</keyword>
<name>A0A0E9MVC2_9BACT</name>
<evidence type="ECO:0000256" key="1">
    <source>
        <dbReference type="ARBA" id="ARBA00004323"/>
    </source>
</evidence>
<sequence length="414" mass="46096">MRYTVFTMKDCLVATAMCVMLLACGKSSGSDPVPPDTTVKVFAPVAVGKTVSKKVYAHLMPWFETKTTNGGVWGIHWTMSNKNPDITDGTGKRQIASHYYPLIGPYASGDTMVIEYQLLLMKLSGIDGVFIDWPGIQNKFDYPLLVRNTEKIVTLMARVGLQFAIVYEDQNLNHTGVADKVGTAKKDMAYLQEKYFSLPYYEKFNGKPLLMVFGPQALTTPADWSNVFSGLTTAPAFFPLWFESSEAGANKTGEFAWIPQDHLATLNWFYTMPFTGTKFGSAYPGFDSYYAEGGWGGPTWSIDHNGTGTFATTLDLALSKPALPYVQLATWNDYGEGTIIEPTQESGYSYLTMLQQKLGVSSISQEQLEMVAKMYTLRKSQAGIPETQKKMDQVFYYLVSLQFDKAQEILSTFP</sequence>
<comment type="subcellular location">
    <subcellularLocation>
        <location evidence="1">Golgi apparatus membrane</location>
        <topology evidence="1">Single-pass type II membrane protein</topology>
    </subcellularLocation>
</comment>
<evidence type="ECO:0000256" key="8">
    <source>
        <dbReference type="SAM" id="SignalP"/>
    </source>
</evidence>
<evidence type="ECO:0008006" key="11">
    <source>
        <dbReference type="Google" id="ProtNLM"/>
    </source>
</evidence>
<proteinExistence type="predicted"/>
<gene>
    <name evidence="9" type="ORF">FPE01S_01_04400</name>
</gene>
<dbReference type="PANTHER" id="PTHR13572:SF4">
    <property type="entry name" value="RE57134P"/>
    <property type="match status" value="1"/>
</dbReference>
<keyword evidence="7" id="KW-0472">Membrane</keyword>
<dbReference type="GO" id="GO:0004559">
    <property type="term" value="F:alpha-mannosidase activity"/>
    <property type="evidence" value="ECO:0007669"/>
    <property type="project" value="TreeGrafter"/>
</dbReference>
<dbReference type="PANTHER" id="PTHR13572">
    <property type="entry name" value="ENDO-ALPHA-1,2-MANNOSIDASE"/>
    <property type="match status" value="1"/>
</dbReference>
<feature type="chain" id="PRO_5002429776" description="Glycosidase" evidence="8">
    <location>
        <begin position="30"/>
        <end position="414"/>
    </location>
</feature>
<evidence type="ECO:0000313" key="9">
    <source>
        <dbReference type="EMBL" id="GAO41428.1"/>
    </source>
</evidence>
<evidence type="ECO:0000256" key="2">
    <source>
        <dbReference type="ARBA" id="ARBA00022692"/>
    </source>
</evidence>
<dbReference type="STRING" id="1220578.FPE01S_01_04400"/>
<comment type="caution">
    <text evidence="9">The sequence shown here is derived from an EMBL/GenBank/DDBJ whole genome shotgun (WGS) entry which is preliminary data.</text>
</comment>
<keyword evidence="3" id="KW-0378">Hydrolase</keyword>
<dbReference type="EMBL" id="BBWV01000001">
    <property type="protein sequence ID" value="GAO41428.1"/>
    <property type="molecule type" value="Genomic_DNA"/>
</dbReference>
<keyword evidence="2" id="KW-0812">Transmembrane</keyword>
<dbReference type="OrthoDB" id="976137at2"/>
<reference evidence="9 10" key="1">
    <citation type="submission" date="2015-04" db="EMBL/GenBank/DDBJ databases">
        <title>Whole genome shotgun sequence of Flavihumibacter petaseus NBRC 106054.</title>
        <authorList>
            <person name="Miyazawa S."/>
            <person name="Hosoyama A."/>
            <person name="Hashimoto M."/>
            <person name="Noguchi M."/>
            <person name="Tsuchikane K."/>
            <person name="Ohji S."/>
            <person name="Yamazoe A."/>
            <person name="Ichikawa N."/>
            <person name="Kimura A."/>
            <person name="Fujita N."/>
        </authorList>
    </citation>
    <scope>NUCLEOTIDE SEQUENCE [LARGE SCALE GENOMIC DNA]</scope>
    <source>
        <strain evidence="9 10">NBRC 106054</strain>
    </source>
</reference>
<keyword evidence="10" id="KW-1185">Reference proteome</keyword>
<dbReference type="AlphaFoldDB" id="A0A0E9MVC2"/>
<keyword evidence="5" id="KW-1133">Transmembrane helix</keyword>
<dbReference type="CDD" id="cd11575">
    <property type="entry name" value="GH99_GH71_like_3"/>
    <property type="match status" value="1"/>
</dbReference>
<evidence type="ECO:0000256" key="7">
    <source>
        <dbReference type="ARBA" id="ARBA00023136"/>
    </source>
</evidence>
<feature type="signal peptide" evidence="8">
    <location>
        <begin position="1"/>
        <end position="29"/>
    </location>
</feature>
<dbReference type="Gene3D" id="3.20.20.80">
    <property type="entry name" value="Glycosidases"/>
    <property type="match status" value="1"/>
</dbReference>
<dbReference type="PROSITE" id="PS51257">
    <property type="entry name" value="PROKAR_LIPOPROTEIN"/>
    <property type="match status" value="1"/>
</dbReference>